<dbReference type="eggNOG" id="COG0012">
    <property type="taxonomic scope" value="Bacteria"/>
</dbReference>
<comment type="function">
    <text evidence="6">ATPase that binds to both the 70S ribosome and the 50S ribosomal subunit in a nucleotide-independent manner.</text>
</comment>
<gene>
    <name evidence="6 10" type="primary">ychF</name>
    <name evidence="10" type="ORF">COLSTE_00365</name>
</gene>
<dbReference type="Proteomes" id="UP000003560">
    <property type="component" value="Unassembled WGS sequence"/>
</dbReference>
<dbReference type="PANTHER" id="PTHR23305:SF18">
    <property type="entry name" value="OBG-TYPE G DOMAIN-CONTAINING PROTEIN"/>
    <property type="match status" value="1"/>
</dbReference>
<reference evidence="10 11" key="2">
    <citation type="submission" date="2008-10" db="EMBL/GenBank/DDBJ databases">
        <authorList>
            <person name="Fulton L."/>
            <person name="Clifton S."/>
            <person name="Fulton B."/>
            <person name="Xu J."/>
            <person name="Minx P."/>
            <person name="Pepin K.H."/>
            <person name="Johnson M."/>
            <person name="Thiruvilangam P."/>
            <person name="Bhonagiri V."/>
            <person name="Nash W.E."/>
            <person name="Mardis E.R."/>
            <person name="Wilson R.K."/>
        </authorList>
    </citation>
    <scope>NUCLEOTIDE SEQUENCE [LARGE SCALE GENOMIC DNA]</scope>
    <source>
        <strain evidence="10 11">DSM 13279</strain>
    </source>
</reference>
<name>B6G8H4_9ACTN</name>
<dbReference type="GO" id="GO:0043023">
    <property type="term" value="F:ribosomal large subunit binding"/>
    <property type="evidence" value="ECO:0007669"/>
    <property type="project" value="UniProtKB-UniRule"/>
</dbReference>
<dbReference type="GO" id="GO:0005525">
    <property type="term" value="F:GTP binding"/>
    <property type="evidence" value="ECO:0007669"/>
    <property type="project" value="InterPro"/>
</dbReference>
<dbReference type="SUPFAM" id="SSF52540">
    <property type="entry name" value="P-loop containing nucleoside triphosphate hydrolases"/>
    <property type="match status" value="1"/>
</dbReference>
<evidence type="ECO:0000256" key="6">
    <source>
        <dbReference type="HAMAP-Rule" id="MF_00944"/>
    </source>
</evidence>
<keyword evidence="4 6" id="KW-0067">ATP-binding</keyword>
<dbReference type="HAMAP" id="MF_00944">
    <property type="entry name" value="YchF_OLA1_ATPase"/>
    <property type="match status" value="1"/>
</dbReference>
<evidence type="ECO:0000313" key="11">
    <source>
        <dbReference type="Proteomes" id="UP000003560"/>
    </source>
</evidence>
<dbReference type="FunFam" id="3.10.20.30:FF:000001">
    <property type="entry name" value="Ribosome-binding ATPase YchF"/>
    <property type="match status" value="1"/>
</dbReference>
<evidence type="ECO:0000256" key="1">
    <source>
        <dbReference type="ARBA" id="ARBA00001946"/>
    </source>
</evidence>
<dbReference type="InterPro" id="IPR004095">
    <property type="entry name" value="TGS"/>
</dbReference>
<dbReference type="PROSITE" id="PS51710">
    <property type="entry name" value="G_OBG"/>
    <property type="match status" value="1"/>
</dbReference>
<dbReference type="AlphaFoldDB" id="B6G8H4"/>
<feature type="binding site" evidence="6">
    <location>
        <begin position="12"/>
        <end position="17"/>
    </location>
    <ligand>
        <name>ATP</name>
        <dbReference type="ChEBI" id="CHEBI:30616"/>
    </ligand>
</feature>
<dbReference type="Pfam" id="PF01926">
    <property type="entry name" value="MMR_HSR1"/>
    <property type="match status" value="1"/>
</dbReference>
<feature type="domain" description="TGS" evidence="9">
    <location>
        <begin position="274"/>
        <end position="357"/>
    </location>
</feature>
<dbReference type="Pfam" id="PF06071">
    <property type="entry name" value="YchF-GTPase_C"/>
    <property type="match status" value="1"/>
</dbReference>
<dbReference type="SUPFAM" id="SSF81271">
    <property type="entry name" value="TGS-like"/>
    <property type="match status" value="1"/>
</dbReference>
<evidence type="ECO:0000256" key="3">
    <source>
        <dbReference type="ARBA" id="ARBA00022741"/>
    </source>
</evidence>
<keyword evidence="3 6" id="KW-0547">Nucleotide-binding</keyword>
<evidence type="ECO:0000256" key="2">
    <source>
        <dbReference type="ARBA" id="ARBA00022723"/>
    </source>
</evidence>
<dbReference type="GO" id="GO:0046872">
    <property type="term" value="F:metal ion binding"/>
    <property type="evidence" value="ECO:0007669"/>
    <property type="project" value="UniProtKB-KW"/>
</dbReference>
<protein>
    <recommendedName>
        <fullName evidence="6">Ribosome-binding ATPase YchF</fullName>
    </recommendedName>
</protein>
<dbReference type="InterPro" id="IPR004396">
    <property type="entry name" value="ATPase_YchF/OLA1"/>
</dbReference>
<dbReference type="GO" id="GO:0005737">
    <property type="term" value="C:cytoplasm"/>
    <property type="evidence" value="ECO:0007669"/>
    <property type="project" value="TreeGrafter"/>
</dbReference>
<evidence type="ECO:0000256" key="7">
    <source>
        <dbReference type="SAM" id="Coils"/>
    </source>
</evidence>
<keyword evidence="11" id="KW-1185">Reference proteome</keyword>
<comment type="cofactor">
    <cofactor evidence="1">
        <name>Mg(2+)</name>
        <dbReference type="ChEBI" id="CHEBI:18420"/>
    </cofactor>
</comment>
<comment type="caution">
    <text evidence="10">The sequence shown here is derived from an EMBL/GenBank/DDBJ whole genome shotgun (WGS) entry which is preliminary data.</text>
</comment>
<feature type="domain" description="OBG-type G" evidence="8">
    <location>
        <begin position="3"/>
        <end position="252"/>
    </location>
</feature>
<dbReference type="EMBL" id="ABXJ01000019">
    <property type="protein sequence ID" value="EEA91416.1"/>
    <property type="molecule type" value="Genomic_DNA"/>
</dbReference>
<feature type="coiled-coil region" evidence="7">
    <location>
        <begin position="135"/>
        <end position="162"/>
    </location>
</feature>
<dbReference type="NCBIfam" id="TIGR00092">
    <property type="entry name" value="redox-regulated ATPase YchF"/>
    <property type="match status" value="1"/>
</dbReference>
<dbReference type="InterPro" id="IPR031167">
    <property type="entry name" value="G_OBG"/>
</dbReference>
<accession>B6G8H4</accession>
<evidence type="ECO:0000256" key="4">
    <source>
        <dbReference type="ARBA" id="ARBA00022840"/>
    </source>
</evidence>
<dbReference type="GO" id="GO:0005524">
    <property type="term" value="F:ATP binding"/>
    <property type="evidence" value="ECO:0007669"/>
    <property type="project" value="UniProtKB-UniRule"/>
</dbReference>
<evidence type="ECO:0000256" key="5">
    <source>
        <dbReference type="ARBA" id="ARBA00022842"/>
    </source>
</evidence>
<dbReference type="InterPro" id="IPR027417">
    <property type="entry name" value="P-loop_NTPase"/>
</dbReference>
<keyword evidence="2" id="KW-0479">Metal-binding</keyword>
<dbReference type="Gene3D" id="1.10.150.300">
    <property type="entry name" value="TGS-like domain"/>
    <property type="match status" value="1"/>
</dbReference>
<dbReference type="Gene3D" id="3.10.20.30">
    <property type="match status" value="1"/>
</dbReference>
<dbReference type="HOGENOM" id="CLU_018395_0_1_11"/>
<evidence type="ECO:0000259" key="9">
    <source>
        <dbReference type="PROSITE" id="PS51880"/>
    </source>
</evidence>
<reference evidence="10 11" key="1">
    <citation type="submission" date="2008-10" db="EMBL/GenBank/DDBJ databases">
        <title>Draft genome sequence of Collinsella stercoris (DSM 13279).</title>
        <authorList>
            <person name="Sudarsanam P."/>
            <person name="Ley R."/>
            <person name="Guruge J."/>
            <person name="Turnbaugh P.J."/>
            <person name="Mahowald M."/>
            <person name="Liep D."/>
            <person name="Gordon J."/>
        </authorList>
    </citation>
    <scope>NUCLEOTIDE SEQUENCE [LARGE SCALE GENOMIC DNA]</scope>
    <source>
        <strain evidence="10 11">DSM 13279</strain>
    </source>
</reference>
<sequence length="359" mass="39041">MALSIGIVGLPNVGKSTLFTALTKKGGLAANYPFATIDPNVGIVDVPDDRLQALADIVHPGRIVPATVEFVDIAGLVKGAAAEGAGLGNQFLANIRECDAICQVVRYFKDPDVMREVNHTGAFVDPASDAETIMTELILADIQTLEKQLPKLEKEAKRDKELMPKLEIAKRLVAWLNEGNRAITLEMTDEERAAAKGLFLLTMKPMLYVANVDEDMLAEDLDPIDGVKPIPICAKVEAELSELDPEEAQMFLADLGLERSGLEVLAQAAYKLLGLQSFFTAGEMEVRAWTVRQGATAPQAAGVIHTDFERGFIKAETIAFDDYIELGGEQGAKAAGRLRMEGKDYVMHDGDVVHFRFNV</sequence>
<dbReference type="InterPro" id="IPR006073">
    <property type="entry name" value="GTP-bd"/>
</dbReference>
<dbReference type="InterPro" id="IPR012675">
    <property type="entry name" value="Beta-grasp_dom_sf"/>
</dbReference>
<dbReference type="PIRSF" id="PIRSF006641">
    <property type="entry name" value="CHP00092"/>
    <property type="match status" value="1"/>
</dbReference>
<organism evidence="10 11">
    <name type="scientific">Collinsella stercoris DSM 13279</name>
    <dbReference type="NCBI Taxonomy" id="445975"/>
    <lineage>
        <taxon>Bacteria</taxon>
        <taxon>Bacillati</taxon>
        <taxon>Actinomycetota</taxon>
        <taxon>Coriobacteriia</taxon>
        <taxon>Coriobacteriales</taxon>
        <taxon>Coriobacteriaceae</taxon>
        <taxon>Collinsella</taxon>
    </lineage>
</organism>
<keyword evidence="5" id="KW-0460">Magnesium</keyword>
<dbReference type="GO" id="GO:0016887">
    <property type="term" value="F:ATP hydrolysis activity"/>
    <property type="evidence" value="ECO:0007669"/>
    <property type="project" value="UniProtKB-UniRule"/>
</dbReference>
<dbReference type="InterPro" id="IPR041706">
    <property type="entry name" value="YchF_N"/>
</dbReference>
<dbReference type="InterPro" id="IPR012676">
    <property type="entry name" value="TGS-like"/>
</dbReference>
<dbReference type="InterPro" id="IPR023192">
    <property type="entry name" value="TGS-like_dom_sf"/>
</dbReference>
<dbReference type="PANTHER" id="PTHR23305">
    <property type="entry name" value="OBG GTPASE FAMILY"/>
    <property type="match status" value="1"/>
</dbReference>
<dbReference type="PRINTS" id="PR00326">
    <property type="entry name" value="GTP1OBG"/>
</dbReference>
<dbReference type="PROSITE" id="PS51880">
    <property type="entry name" value="TGS"/>
    <property type="match status" value="1"/>
</dbReference>
<evidence type="ECO:0000313" key="10">
    <source>
        <dbReference type="EMBL" id="EEA91416.1"/>
    </source>
</evidence>
<dbReference type="Gene3D" id="3.40.50.300">
    <property type="entry name" value="P-loop containing nucleotide triphosphate hydrolases"/>
    <property type="match status" value="1"/>
</dbReference>
<comment type="similarity">
    <text evidence="6">Belongs to the TRAFAC class OBG-HflX-like GTPase superfamily. OBG GTPase family. YchF/OLA1 subfamily.</text>
</comment>
<keyword evidence="7" id="KW-0175">Coiled coil</keyword>
<dbReference type="OrthoDB" id="9810373at2"/>
<dbReference type="CDD" id="cd04867">
    <property type="entry name" value="TGS_YchF_OLA1"/>
    <property type="match status" value="1"/>
</dbReference>
<dbReference type="STRING" id="445975.COLSTE_00365"/>
<evidence type="ECO:0000259" key="8">
    <source>
        <dbReference type="PROSITE" id="PS51710"/>
    </source>
</evidence>
<proteinExistence type="inferred from homology"/>
<dbReference type="CDD" id="cd01900">
    <property type="entry name" value="YchF"/>
    <property type="match status" value="1"/>
</dbReference>
<dbReference type="InterPro" id="IPR013029">
    <property type="entry name" value="YchF_C"/>
</dbReference>
<dbReference type="GeneID" id="98002710"/>
<dbReference type="FunFam" id="1.10.150.300:FF:000001">
    <property type="entry name" value="Ribosome-binding ATPase YchF"/>
    <property type="match status" value="1"/>
</dbReference>
<dbReference type="RefSeq" id="WP_006720027.1">
    <property type="nucleotide sequence ID" value="NZ_CP085935.1"/>
</dbReference>